<accession>A0A1Y2CXT0</accession>
<dbReference type="GO" id="GO:0008610">
    <property type="term" value="P:lipid biosynthetic process"/>
    <property type="evidence" value="ECO:0007669"/>
    <property type="project" value="InterPro"/>
</dbReference>
<keyword evidence="3 6" id="KW-1133">Transmembrane helix</keyword>
<feature type="transmembrane region" description="Helical" evidence="6">
    <location>
        <begin position="112"/>
        <end position="134"/>
    </location>
</feature>
<dbReference type="InterPro" id="IPR006694">
    <property type="entry name" value="Fatty_acid_hydroxylase"/>
</dbReference>
<evidence type="ECO:0000313" key="8">
    <source>
        <dbReference type="EMBL" id="ORY51842.1"/>
    </source>
</evidence>
<dbReference type="InterPro" id="IPR050307">
    <property type="entry name" value="Sterol_Desaturase_Related"/>
</dbReference>
<reference evidence="8 9" key="1">
    <citation type="submission" date="2016-07" db="EMBL/GenBank/DDBJ databases">
        <title>Pervasive Adenine N6-methylation of Active Genes in Fungi.</title>
        <authorList>
            <consortium name="DOE Joint Genome Institute"/>
            <person name="Mondo S.J."/>
            <person name="Dannebaum R.O."/>
            <person name="Kuo R.C."/>
            <person name="Labutti K."/>
            <person name="Haridas S."/>
            <person name="Kuo A."/>
            <person name="Salamov A."/>
            <person name="Ahrendt S.R."/>
            <person name="Lipzen A."/>
            <person name="Sullivan W."/>
            <person name="Andreopoulos W.B."/>
            <person name="Clum A."/>
            <person name="Lindquist E."/>
            <person name="Daum C."/>
            <person name="Ramamoorthy G.K."/>
            <person name="Gryganskyi A."/>
            <person name="Culley D."/>
            <person name="Magnuson J.K."/>
            <person name="James T.Y."/>
            <person name="O'Malley M.A."/>
            <person name="Stajich J.E."/>
            <person name="Spatafora J.W."/>
            <person name="Visel A."/>
            <person name="Grigoriev I.V."/>
        </authorList>
    </citation>
    <scope>NUCLEOTIDE SEQUENCE [LARGE SCALE GENOMIC DNA]</scope>
    <source>
        <strain evidence="8 9">JEL800</strain>
    </source>
</reference>
<dbReference type="GO" id="GO:0005506">
    <property type="term" value="F:iron ion binding"/>
    <property type="evidence" value="ECO:0007669"/>
    <property type="project" value="InterPro"/>
</dbReference>
<comment type="caution">
    <text evidence="8">The sequence shown here is derived from an EMBL/GenBank/DDBJ whole genome shotgun (WGS) entry which is preliminary data.</text>
</comment>
<organism evidence="8 9">
    <name type="scientific">Rhizoclosmatium globosum</name>
    <dbReference type="NCBI Taxonomy" id="329046"/>
    <lineage>
        <taxon>Eukaryota</taxon>
        <taxon>Fungi</taxon>
        <taxon>Fungi incertae sedis</taxon>
        <taxon>Chytridiomycota</taxon>
        <taxon>Chytridiomycota incertae sedis</taxon>
        <taxon>Chytridiomycetes</taxon>
        <taxon>Chytridiales</taxon>
        <taxon>Chytriomycetaceae</taxon>
        <taxon>Rhizoclosmatium</taxon>
    </lineage>
</organism>
<feature type="domain" description="Fatty acid hydroxylase" evidence="7">
    <location>
        <begin position="155"/>
        <end position="290"/>
    </location>
</feature>
<keyword evidence="9" id="KW-1185">Reference proteome</keyword>
<feature type="region of interest" description="Disordered" evidence="5">
    <location>
        <begin position="310"/>
        <end position="388"/>
    </location>
</feature>
<dbReference type="AlphaFoldDB" id="A0A1Y2CXT0"/>
<keyword evidence="4 6" id="KW-0472">Membrane</keyword>
<evidence type="ECO:0000256" key="2">
    <source>
        <dbReference type="ARBA" id="ARBA00022692"/>
    </source>
</evidence>
<evidence type="ECO:0000256" key="3">
    <source>
        <dbReference type="ARBA" id="ARBA00022989"/>
    </source>
</evidence>
<protein>
    <recommendedName>
        <fullName evidence="7">Fatty acid hydroxylase domain-containing protein</fullName>
    </recommendedName>
</protein>
<proteinExistence type="predicted"/>
<evidence type="ECO:0000256" key="4">
    <source>
        <dbReference type="ARBA" id="ARBA00023136"/>
    </source>
</evidence>
<feature type="compositionally biased region" description="Basic and acidic residues" evidence="5">
    <location>
        <begin position="310"/>
        <end position="331"/>
    </location>
</feature>
<feature type="transmembrane region" description="Helical" evidence="6">
    <location>
        <begin position="146"/>
        <end position="167"/>
    </location>
</feature>
<keyword evidence="2 6" id="KW-0812">Transmembrane</keyword>
<evidence type="ECO:0000259" key="7">
    <source>
        <dbReference type="Pfam" id="PF04116"/>
    </source>
</evidence>
<gene>
    <name evidence="8" type="ORF">BCR33DRAFT_712042</name>
</gene>
<dbReference type="Pfam" id="PF04116">
    <property type="entry name" value="FA_hydroxylase"/>
    <property type="match status" value="1"/>
</dbReference>
<dbReference type="STRING" id="329046.A0A1Y2CXT0"/>
<evidence type="ECO:0000313" key="9">
    <source>
        <dbReference type="Proteomes" id="UP000193642"/>
    </source>
</evidence>
<dbReference type="PANTHER" id="PTHR11863">
    <property type="entry name" value="STEROL DESATURASE"/>
    <property type="match status" value="1"/>
</dbReference>
<evidence type="ECO:0000256" key="6">
    <source>
        <dbReference type="SAM" id="Phobius"/>
    </source>
</evidence>
<feature type="transmembrane region" description="Helical" evidence="6">
    <location>
        <begin position="62"/>
        <end position="82"/>
    </location>
</feature>
<sequence length="388" mass="44241">MTNTTSPIVSWLLSDNHWFNAEPRAVHLLPIPSWLQGVAKPYAAASHDPKAPLAVEFLTAELWMIFAPVVFYWIYSTWLYILSHLKLTMFEVHRIQTDQPARKPNKVTVQKVLFTVFLQHVVQSITALVLVVLTRPDNVVEWRMESPLVAIGKFFIATVLLDTYQYWMHRWMHVNRALYKRFHSVHHELTVPFAYGALYNHPVEGFLMDTVGGAIPSLILNMHPWTSAIFYSISTLKTVDDHCGYAWAWSPARLFNSNGAEYHDIHHWGKGVMYNFSQPYYTFWDHIMGTEYESAMERLRIKREAELGTTADKKEDNEDAGRAVRGDKSVKATESNTIKRVGSSGKAALRQRKVDHSSDDGGDSATTSTSRASPVRSSQRLSEKAKSK</sequence>
<name>A0A1Y2CXT0_9FUNG</name>
<dbReference type="Proteomes" id="UP000193642">
    <property type="component" value="Unassembled WGS sequence"/>
</dbReference>
<dbReference type="EMBL" id="MCGO01000004">
    <property type="protein sequence ID" value="ORY51842.1"/>
    <property type="molecule type" value="Genomic_DNA"/>
</dbReference>
<evidence type="ECO:0000256" key="1">
    <source>
        <dbReference type="ARBA" id="ARBA00004370"/>
    </source>
</evidence>
<dbReference type="GO" id="GO:0016491">
    <property type="term" value="F:oxidoreductase activity"/>
    <property type="evidence" value="ECO:0007669"/>
    <property type="project" value="InterPro"/>
</dbReference>
<evidence type="ECO:0000256" key="5">
    <source>
        <dbReference type="SAM" id="MobiDB-lite"/>
    </source>
</evidence>
<comment type="subcellular location">
    <subcellularLocation>
        <location evidence="1">Membrane</location>
    </subcellularLocation>
</comment>
<feature type="compositionally biased region" description="Low complexity" evidence="5">
    <location>
        <begin position="363"/>
        <end position="378"/>
    </location>
</feature>
<dbReference type="GO" id="GO:0016020">
    <property type="term" value="C:membrane"/>
    <property type="evidence" value="ECO:0007669"/>
    <property type="project" value="UniProtKB-SubCell"/>
</dbReference>
<dbReference type="OrthoDB" id="408954at2759"/>